<dbReference type="EMBL" id="JASCZI010091460">
    <property type="protein sequence ID" value="MED6150396.1"/>
    <property type="molecule type" value="Genomic_DNA"/>
</dbReference>
<keyword evidence="1" id="KW-0732">Signal</keyword>
<feature type="chain" id="PRO_5046237238" description="Secreted protein" evidence="1">
    <location>
        <begin position="20"/>
        <end position="87"/>
    </location>
</feature>
<protein>
    <recommendedName>
        <fullName evidence="4">Secreted protein</fullName>
    </recommendedName>
</protein>
<evidence type="ECO:0000313" key="3">
    <source>
        <dbReference type="Proteomes" id="UP001341840"/>
    </source>
</evidence>
<evidence type="ECO:0000313" key="2">
    <source>
        <dbReference type="EMBL" id="MED6150396.1"/>
    </source>
</evidence>
<proteinExistence type="predicted"/>
<gene>
    <name evidence="2" type="ORF">PIB30_071874</name>
</gene>
<reference evidence="2 3" key="1">
    <citation type="journal article" date="2023" name="Plants (Basel)">
        <title>Bridging the Gap: Combining Genomics and Transcriptomics Approaches to Understand Stylosanthes scabra, an Orphan Legume from the Brazilian Caatinga.</title>
        <authorList>
            <person name="Ferreira-Neto J.R.C."/>
            <person name="da Silva M.D."/>
            <person name="Binneck E."/>
            <person name="de Melo N.F."/>
            <person name="da Silva R.H."/>
            <person name="de Melo A.L.T.M."/>
            <person name="Pandolfi V."/>
            <person name="Bustamante F.O."/>
            <person name="Brasileiro-Vidal A.C."/>
            <person name="Benko-Iseppon A.M."/>
        </authorList>
    </citation>
    <scope>NUCLEOTIDE SEQUENCE [LARGE SCALE GENOMIC DNA]</scope>
    <source>
        <tissue evidence="2">Leaves</tissue>
    </source>
</reference>
<sequence>MFGFILFFGSSFSFDGLLSIESEERKNSGGARWCRGRCKAAWRMSLALQGEDVVIDVGTALDARTSSLLLRGGVRLCLKDLQQASSP</sequence>
<comment type="caution">
    <text evidence="2">The sequence shown here is derived from an EMBL/GenBank/DDBJ whole genome shotgun (WGS) entry which is preliminary data.</text>
</comment>
<dbReference type="Proteomes" id="UP001341840">
    <property type="component" value="Unassembled WGS sequence"/>
</dbReference>
<organism evidence="2 3">
    <name type="scientific">Stylosanthes scabra</name>
    <dbReference type="NCBI Taxonomy" id="79078"/>
    <lineage>
        <taxon>Eukaryota</taxon>
        <taxon>Viridiplantae</taxon>
        <taxon>Streptophyta</taxon>
        <taxon>Embryophyta</taxon>
        <taxon>Tracheophyta</taxon>
        <taxon>Spermatophyta</taxon>
        <taxon>Magnoliopsida</taxon>
        <taxon>eudicotyledons</taxon>
        <taxon>Gunneridae</taxon>
        <taxon>Pentapetalae</taxon>
        <taxon>rosids</taxon>
        <taxon>fabids</taxon>
        <taxon>Fabales</taxon>
        <taxon>Fabaceae</taxon>
        <taxon>Papilionoideae</taxon>
        <taxon>50 kb inversion clade</taxon>
        <taxon>dalbergioids sensu lato</taxon>
        <taxon>Dalbergieae</taxon>
        <taxon>Pterocarpus clade</taxon>
        <taxon>Stylosanthes</taxon>
    </lineage>
</organism>
<feature type="signal peptide" evidence="1">
    <location>
        <begin position="1"/>
        <end position="19"/>
    </location>
</feature>
<evidence type="ECO:0000256" key="1">
    <source>
        <dbReference type="SAM" id="SignalP"/>
    </source>
</evidence>
<evidence type="ECO:0008006" key="4">
    <source>
        <dbReference type="Google" id="ProtNLM"/>
    </source>
</evidence>
<accession>A0ABU6TNN9</accession>
<keyword evidence="3" id="KW-1185">Reference proteome</keyword>
<name>A0ABU6TNN9_9FABA</name>